<dbReference type="Pfam" id="PF00156">
    <property type="entry name" value="Pribosyltran"/>
    <property type="match status" value="1"/>
</dbReference>
<comment type="cofactor">
    <cofactor evidence="1 15">
        <name>Mg(2+)</name>
        <dbReference type="ChEBI" id="CHEBI:18420"/>
    </cofactor>
</comment>
<dbReference type="Gene3D" id="3.40.50.2020">
    <property type="match status" value="1"/>
</dbReference>
<dbReference type="STRING" id="692418.SAMN04488029_2396"/>
<comment type="similarity">
    <text evidence="4 15">Belongs to the purine/pyrimidine phosphoribosyltransferase family.</text>
</comment>
<keyword evidence="10 15" id="KW-0660">Purine salvage</keyword>
<evidence type="ECO:0000256" key="14">
    <source>
        <dbReference type="ARBA" id="ARBA00049402"/>
    </source>
</evidence>
<dbReference type="GO" id="GO:0032264">
    <property type="term" value="P:IMP salvage"/>
    <property type="evidence" value="ECO:0007669"/>
    <property type="project" value="UniProtKB-UniPathway"/>
</dbReference>
<keyword evidence="7 15" id="KW-0328">Glycosyltransferase</keyword>
<dbReference type="GO" id="GO:0006178">
    <property type="term" value="P:guanine salvage"/>
    <property type="evidence" value="ECO:0007669"/>
    <property type="project" value="TreeGrafter"/>
</dbReference>
<evidence type="ECO:0000259" key="16">
    <source>
        <dbReference type="Pfam" id="PF00156"/>
    </source>
</evidence>
<dbReference type="CDD" id="cd06223">
    <property type="entry name" value="PRTases_typeI"/>
    <property type="match status" value="1"/>
</dbReference>
<dbReference type="InterPro" id="IPR000836">
    <property type="entry name" value="PRTase_dom"/>
</dbReference>
<evidence type="ECO:0000256" key="6">
    <source>
        <dbReference type="ARBA" id="ARBA00022490"/>
    </source>
</evidence>
<evidence type="ECO:0000256" key="12">
    <source>
        <dbReference type="ARBA" id="ARBA00022842"/>
    </source>
</evidence>
<comment type="catalytic activity">
    <reaction evidence="13">
        <text>GMP + diphosphate = guanine + 5-phospho-alpha-D-ribose 1-diphosphate</text>
        <dbReference type="Rhea" id="RHEA:25424"/>
        <dbReference type="ChEBI" id="CHEBI:16235"/>
        <dbReference type="ChEBI" id="CHEBI:33019"/>
        <dbReference type="ChEBI" id="CHEBI:58017"/>
        <dbReference type="ChEBI" id="CHEBI:58115"/>
        <dbReference type="EC" id="2.4.2.8"/>
    </reaction>
    <physiologicalReaction direction="right-to-left" evidence="13">
        <dbReference type="Rhea" id="RHEA:25426"/>
    </physiologicalReaction>
</comment>
<dbReference type="GO" id="GO:0046100">
    <property type="term" value="P:hypoxanthine metabolic process"/>
    <property type="evidence" value="ECO:0007669"/>
    <property type="project" value="TreeGrafter"/>
</dbReference>
<dbReference type="GO" id="GO:0006166">
    <property type="term" value="P:purine ribonucleoside salvage"/>
    <property type="evidence" value="ECO:0007669"/>
    <property type="project" value="UniProtKB-KW"/>
</dbReference>
<dbReference type="GO" id="GO:0000287">
    <property type="term" value="F:magnesium ion binding"/>
    <property type="evidence" value="ECO:0007669"/>
    <property type="project" value="TreeGrafter"/>
</dbReference>
<evidence type="ECO:0000256" key="3">
    <source>
        <dbReference type="ARBA" id="ARBA00004669"/>
    </source>
</evidence>
<evidence type="ECO:0000256" key="4">
    <source>
        <dbReference type="ARBA" id="ARBA00008391"/>
    </source>
</evidence>
<keyword evidence="11 15" id="KW-0547">Nucleotide-binding</keyword>
<dbReference type="GO" id="GO:0032263">
    <property type="term" value="P:GMP salvage"/>
    <property type="evidence" value="ECO:0007669"/>
    <property type="project" value="TreeGrafter"/>
</dbReference>
<dbReference type="PANTHER" id="PTHR43340">
    <property type="entry name" value="HYPOXANTHINE-GUANINE PHOSPHORIBOSYLTRANSFERASE"/>
    <property type="match status" value="1"/>
</dbReference>
<dbReference type="GO" id="GO:0052657">
    <property type="term" value="F:guanine phosphoribosyltransferase activity"/>
    <property type="evidence" value="ECO:0007669"/>
    <property type="project" value="RHEA"/>
</dbReference>
<accession>A0A1W2GEW6</accession>
<dbReference type="EMBL" id="FWYF01000002">
    <property type="protein sequence ID" value="SMD35203.1"/>
    <property type="molecule type" value="Genomic_DNA"/>
</dbReference>
<evidence type="ECO:0000256" key="7">
    <source>
        <dbReference type="ARBA" id="ARBA00022676"/>
    </source>
</evidence>
<comment type="subcellular location">
    <subcellularLocation>
        <location evidence="2 15">Cytoplasm</location>
    </subcellularLocation>
</comment>
<evidence type="ECO:0000313" key="17">
    <source>
        <dbReference type="EMBL" id="SMD35203.1"/>
    </source>
</evidence>
<comment type="pathway">
    <text evidence="3 15">Purine metabolism; IMP biosynthesis via salvage pathway; IMP from hypoxanthine: step 1/1.</text>
</comment>
<feature type="domain" description="Phosphoribosyltransferase" evidence="16">
    <location>
        <begin position="10"/>
        <end position="162"/>
    </location>
</feature>
<dbReference type="NCBIfam" id="TIGR01203">
    <property type="entry name" value="HGPRTase"/>
    <property type="match status" value="1"/>
</dbReference>
<evidence type="ECO:0000256" key="10">
    <source>
        <dbReference type="ARBA" id="ARBA00022726"/>
    </source>
</evidence>
<evidence type="ECO:0000256" key="5">
    <source>
        <dbReference type="ARBA" id="ARBA00011895"/>
    </source>
</evidence>
<name>A0A1W2GEW6_REIFA</name>
<dbReference type="InterPro" id="IPR050408">
    <property type="entry name" value="HGPRT"/>
</dbReference>
<keyword evidence="9 15" id="KW-0479">Metal-binding</keyword>
<protein>
    <recommendedName>
        <fullName evidence="5 15">Hypoxanthine phosphoribosyltransferase</fullName>
        <ecNumber evidence="5 15">2.4.2.8</ecNumber>
    </recommendedName>
</protein>
<evidence type="ECO:0000256" key="11">
    <source>
        <dbReference type="ARBA" id="ARBA00022741"/>
    </source>
</evidence>
<evidence type="ECO:0000313" key="18">
    <source>
        <dbReference type="Proteomes" id="UP000192472"/>
    </source>
</evidence>
<dbReference type="InterPro" id="IPR029057">
    <property type="entry name" value="PRTase-like"/>
</dbReference>
<evidence type="ECO:0000256" key="13">
    <source>
        <dbReference type="ARBA" id="ARBA00048811"/>
    </source>
</evidence>
<dbReference type="PANTHER" id="PTHR43340:SF1">
    <property type="entry name" value="HYPOXANTHINE PHOSPHORIBOSYLTRANSFERASE"/>
    <property type="match status" value="1"/>
</dbReference>
<keyword evidence="12 15" id="KW-0460">Magnesium</keyword>
<dbReference type="OrthoDB" id="9802824at2"/>
<dbReference type="GO" id="GO:0005829">
    <property type="term" value="C:cytosol"/>
    <property type="evidence" value="ECO:0007669"/>
    <property type="project" value="TreeGrafter"/>
</dbReference>
<dbReference type="AlphaFoldDB" id="A0A1W2GEW6"/>
<evidence type="ECO:0000256" key="15">
    <source>
        <dbReference type="RuleBase" id="RU364099"/>
    </source>
</evidence>
<reference evidence="17 18" key="1">
    <citation type="submission" date="2017-04" db="EMBL/GenBank/DDBJ databases">
        <authorList>
            <person name="Afonso C.L."/>
            <person name="Miller P.J."/>
            <person name="Scott M.A."/>
            <person name="Spackman E."/>
            <person name="Goraichik I."/>
            <person name="Dimitrov K.M."/>
            <person name="Suarez D.L."/>
            <person name="Swayne D.E."/>
        </authorList>
    </citation>
    <scope>NUCLEOTIDE SEQUENCE [LARGE SCALE GENOMIC DNA]</scope>
    <source>
        <strain evidence="17 18">DSM 26133</strain>
    </source>
</reference>
<evidence type="ECO:0000256" key="9">
    <source>
        <dbReference type="ARBA" id="ARBA00022723"/>
    </source>
</evidence>
<sequence length="176" mass="19776">MIKVADKHFEEYLTADQIQSCVRQLAQQLDKDFADKNLLILGILNGSFMFVADLVKYMTIDPEISFLKFASYEGTSSKGEVKDLIGINEDLTDKHILIVEDIVDSGTTLGHILELLKNKKTASISTATLFFKPEAYKQNIELQYVGKEIPNVFVVGYGMDYQGKGRNLTGLYQLKP</sequence>
<dbReference type="GO" id="GO:0004422">
    <property type="term" value="F:hypoxanthine phosphoribosyltransferase activity"/>
    <property type="evidence" value="ECO:0007669"/>
    <property type="project" value="InterPro"/>
</dbReference>
<dbReference type="InterPro" id="IPR005904">
    <property type="entry name" value="Hxn_phspho_trans"/>
</dbReference>
<dbReference type="RefSeq" id="WP_084373043.1">
    <property type="nucleotide sequence ID" value="NZ_FWYF01000002.1"/>
</dbReference>
<keyword evidence="18" id="KW-1185">Reference proteome</keyword>
<gene>
    <name evidence="17" type="ORF">SAMN04488029_2396</name>
</gene>
<organism evidence="17 18">
    <name type="scientific">Reichenbachiella faecimaris</name>
    <dbReference type="NCBI Taxonomy" id="692418"/>
    <lineage>
        <taxon>Bacteria</taxon>
        <taxon>Pseudomonadati</taxon>
        <taxon>Bacteroidota</taxon>
        <taxon>Cytophagia</taxon>
        <taxon>Cytophagales</taxon>
        <taxon>Reichenbachiellaceae</taxon>
        <taxon>Reichenbachiella</taxon>
    </lineage>
</organism>
<dbReference type="UniPathway" id="UPA00591">
    <property type="reaction ID" value="UER00648"/>
</dbReference>
<keyword evidence="8 15" id="KW-0808">Transferase</keyword>
<comment type="catalytic activity">
    <reaction evidence="14">
        <text>IMP + diphosphate = hypoxanthine + 5-phospho-alpha-D-ribose 1-diphosphate</text>
        <dbReference type="Rhea" id="RHEA:17973"/>
        <dbReference type="ChEBI" id="CHEBI:17368"/>
        <dbReference type="ChEBI" id="CHEBI:33019"/>
        <dbReference type="ChEBI" id="CHEBI:58017"/>
        <dbReference type="ChEBI" id="CHEBI:58053"/>
        <dbReference type="EC" id="2.4.2.8"/>
    </reaction>
    <physiologicalReaction direction="right-to-left" evidence="14">
        <dbReference type="Rhea" id="RHEA:17975"/>
    </physiologicalReaction>
</comment>
<dbReference type="EC" id="2.4.2.8" evidence="5 15"/>
<keyword evidence="6 15" id="KW-0963">Cytoplasm</keyword>
<proteinExistence type="inferred from homology"/>
<dbReference type="GO" id="GO:0000166">
    <property type="term" value="F:nucleotide binding"/>
    <property type="evidence" value="ECO:0007669"/>
    <property type="project" value="UniProtKB-KW"/>
</dbReference>
<evidence type="ECO:0000256" key="1">
    <source>
        <dbReference type="ARBA" id="ARBA00001946"/>
    </source>
</evidence>
<evidence type="ECO:0000256" key="2">
    <source>
        <dbReference type="ARBA" id="ARBA00004496"/>
    </source>
</evidence>
<dbReference type="SUPFAM" id="SSF53271">
    <property type="entry name" value="PRTase-like"/>
    <property type="match status" value="1"/>
</dbReference>
<dbReference type="Proteomes" id="UP000192472">
    <property type="component" value="Unassembled WGS sequence"/>
</dbReference>
<evidence type="ECO:0000256" key="8">
    <source>
        <dbReference type="ARBA" id="ARBA00022679"/>
    </source>
</evidence>